<name>A0A0B2UGE8_9GAMM</name>
<dbReference type="InterPro" id="IPR010239">
    <property type="entry name" value="CHP02001"/>
</dbReference>
<feature type="signal peptide" evidence="1">
    <location>
        <begin position="1"/>
        <end position="23"/>
    </location>
</feature>
<evidence type="ECO:0000313" key="3">
    <source>
        <dbReference type="Proteomes" id="UP000031012"/>
    </source>
</evidence>
<feature type="chain" id="PRO_5002077277" evidence="1">
    <location>
        <begin position="24"/>
        <end position="270"/>
    </location>
</feature>
<keyword evidence="1" id="KW-0732">Signal</keyword>
<evidence type="ECO:0000256" key="1">
    <source>
        <dbReference type="SAM" id="SignalP"/>
    </source>
</evidence>
<dbReference type="Pfam" id="PF09694">
    <property type="entry name" value="Gcw_chp"/>
    <property type="match status" value="1"/>
</dbReference>
<sequence>MMKFALKTLGLGIFAAGSTMAMAEEAPSFYGITATGSVAATTDYRFRGVTQSSNNPAIQGGFTFSHKSGAYVALWGSSVDFNTPGVSTETDISLGYTNTLKLSDKLAPTYDVGVIHYGYIGSDSKFTNPYNGDTGFDFNEFYGKLTFADSLFKGDALSVGVSYSDDYWGHSDEFWYFNVGYSAPIADTGFTGLASVGYNKLKNKDSLLVVAGGPGEDDSYIDYKVGVNYNILGIVAELDVVGTDISTSGMSDAGKKPYDTGLVFSLTKTF</sequence>
<dbReference type="NCBIfam" id="TIGR02001">
    <property type="entry name" value="gcw_chp"/>
    <property type="match status" value="1"/>
</dbReference>
<comment type="caution">
    <text evidence="2">The sequence shown here is derived from an EMBL/GenBank/DDBJ whole genome shotgun (WGS) entry which is preliminary data.</text>
</comment>
<dbReference type="AlphaFoldDB" id="A0A0B2UGE8"/>
<proteinExistence type="predicted"/>
<dbReference type="EMBL" id="JHQK01000002">
    <property type="protein sequence ID" value="KHN68284.1"/>
    <property type="molecule type" value="Genomic_DNA"/>
</dbReference>
<gene>
    <name evidence="2" type="ORF">DH17_06485</name>
</gene>
<organism evidence="2 3">
    <name type="scientific">Acinetobacter oleivorans</name>
    <dbReference type="NCBI Taxonomy" id="1148157"/>
    <lineage>
        <taxon>Bacteria</taxon>
        <taxon>Pseudomonadati</taxon>
        <taxon>Pseudomonadota</taxon>
        <taxon>Gammaproteobacteria</taxon>
        <taxon>Moraxellales</taxon>
        <taxon>Moraxellaceae</taxon>
        <taxon>Acinetobacter</taxon>
    </lineage>
</organism>
<protein>
    <submittedName>
        <fullName evidence="2">Signal peptide protein</fullName>
    </submittedName>
</protein>
<dbReference type="Proteomes" id="UP000031012">
    <property type="component" value="Unassembled WGS sequence"/>
</dbReference>
<reference evidence="2 3" key="1">
    <citation type="submission" date="2014-03" db="EMBL/GenBank/DDBJ databases">
        <title>Genome sequence of the diesel-degrader and plant-growth promoter Acinetobacter oleivorans PF-1 isolated from the roots of poplar tree.</title>
        <authorList>
            <person name="Gkorezis P."/>
            <person name="van Hamme J."/>
            <person name="Rineau F."/>
            <person name="Vangronsveld J."/>
            <person name="Francetti A."/>
        </authorList>
    </citation>
    <scope>NUCLEOTIDE SEQUENCE [LARGE SCALE GENOMIC DNA]</scope>
    <source>
        <strain evidence="2 3">PF1</strain>
    </source>
</reference>
<accession>A0A0B2UGE8</accession>
<evidence type="ECO:0000313" key="2">
    <source>
        <dbReference type="EMBL" id="KHN68284.1"/>
    </source>
</evidence>